<evidence type="ECO:0000259" key="1">
    <source>
        <dbReference type="PROSITE" id="PS51186"/>
    </source>
</evidence>
<dbReference type="InterPro" id="IPR016181">
    <property type="entry name" value="Acyl_CoA_acyltransferase"/>
</dbReference>
<dbReference type="CDD" id="cd04301">
    <property type="entry name" value="NAT_SF"/>
    <property type="match status" value="1"/>
</dbReference>
<protein>
    <recommendedName>
        <fullName evidence="1">N-acetyltransferase domain-containing protein</fullName>
    </recommendedName>
</protein>
<gene>
    <name evidence="2" type="ORF">VST7929_02169</name>
</gene>
<dbReference type="EMBL" id="CAKLDI010000001">
    <property type="protein sequence ID" value="CAH0534254.1"/>
    <property type="molecule type" value="Genomic_DNA"/>
</dbReference>
<evidence type="ECO:0000313" key="3">
    <source>
        <dbReference type="Proteomes" id="UP000838672"/>
    </source>
</evidence>
<evidence type="ECO:0000313" key="2">
    <source>
        <dbReference type="EMBL" id="CAH0534254.1"/>
    </source>
</evidence>
<feature type="domain" description="N-acetyltransferase" evidence="1">
    <location>
        <begin position="1"/>
        <end position="152"/>
    </location>
</feature>
<dbReference type="SUPFAM" id="SSF55729">
    <property type="entry name" value="Acyl-CoA N-acyltransferases (Nat)"/>
    <property type="match status" value="1"/>
</dbReference>
<dbReference type="Pfam" id="PF13508">
    <property type="entry name" value="Acetyltransf_7"/>
    <property type="match status" value="1"/>
</dbReference>
<dbReference type="Proteomes" id="UP000838672">
    <property type="component" value="Unassembled WGS sequence"/>
</dbReference>
<reference evidence="2" key="1">
    <citation type="submission" date="2021-11" db="EMBL/GenBank/DDBJ databases">
        <authorList>
            <person name="Rodrigo-Torres L."/>
            <person name="Arahal R. D."/>
            <person name="Lucena T."/>
        </authorList>
    </citation>
    <scope>NUCLEOTIDE SEQUENCE</scope>
    <source>
        <strain evidence="2">CECT 7929</strain>
    </source>
</reference>
<organism evidence="2 3">
    <name type="scientific">Vibrio stylophorae</name>
    <dbReference type="NCBI Taxonomy" id="659351"/>
    <lineage>
        <taxon>Bacteria</taxon>
        <taxon>Pseudomonadati</taxon>
        <taxon>Pseudomonadota</taxon>
        <taxon>Gammaproteobacteria</taxon>
        <taxon>Vibrionales</taxon>
        <taxon>Vibrionaceae</taxon>
        <taxon>Vibrio</taxon>
    </lineage>
</organism>
<dbReference type="RefSeq" id="WP_237466680.1">
    <property type="nucleotide sequence ID" value="NZ_CAKLDI010000001.1"/>
</dbReference>
<dbReference type="PANTHER" id="PTHR43617">
    <property type="entry name" value="L-AMINO ACID N-ACETYLTRANSFERASE"/>
    <property type="match status" value="1"/>
</dbReference>
<accession>A0ABN8DZN6</accession>
<comment type="caution">
    <text evidence="2">The sequence shown here is derived from an EMBL/GenBank/DDBJ whole genome shotgun (WGS) entry which is preliminary data.</text>
</comment>
<keyword evidence="3" id="KW-1185">Reference proteome</keyword>
<dbReference type="InterPro" id="IPR000182">
    <property type="entry name" value="GNAT_dom"/>
</dbReference>
<dbReference type="Gene3D" id="3.40.630.30">
    <property type="match status" value="1"/>
</dbReference>
<proteinExistence type="predicted"/>
<dbReference type="PANTHER" id="PTHR43617:SF2">
    <property type="entry name" value="UPF0039 PROTEIN SLL0451"/>
    <property type="match status" value="1"/>
</dbReference>
<dbReference type="InterPro" id="IPR050276">
    <property type="entry name" value="MshD_Acetyltransferase"/>
</dbReference>
<sequence length="183" mass="19435">MQIRKEKKGDIGAISALTYAAFENHPHHVPGALPTEHLIVEQLRNQDALTLSLIAEDETGILAHVAFSPVRIQGQLNGWYGLGPVSVQPARQGQGIGRQLIEAGIKAMKALGAKGIVLLGEPAYYQRFGFQAQDSLVLPGVPAEYFLSLVLSSSSSTASDSAAYADAMPSGEVSYHSAFMSEG</sequence>
<name>A0ABN8DZN6_9VIBR</name>
<dbReference type="PROSITE" id="PS51186">
    <property type="entry name" value="GNAT"/>
    <property type="match status" value="1"/>
</dbReference>